<dbReference type="Proteomes" id="UP001168821">
    <property type="component" value="Unassembled WGS sequence"/>
</dbReference>
<reference evidence="1" key="1">
    <citation type="journal article" date="2023" name="G3 (Bethesda)">
        <title>Whole genome assemblies of Zophobas morio and Tenebrio molitor.</title>
        <authorList>
            <person name="Kaur S."/>
            <person name="Stinson S.A."/>
            <person name="diCenzo G.C."/>
        </authorList>
    </citation>
    <scope>NUCLEOTIDE SEQUENCE</scope>
    <source>
        <strain evidence="1">QUZm001</strain>
    </source>
</reference>
<gene>
    <name evidence="1" type="ORF">Zmor_024176</name>
</gene>
<sequence>MVAFNAKRQNKKMPMQSCRLWRVIILEQFDWDSRIRSSMRKPGSVACGVSMVMVPSSFSTRSGRCGCGERTWEHFVDRRVITERRKTV</sequence>
<keyword evidence="2" id="KW-1185">Reference proteome</keyword>
<dbReference type="AlphaFoldDB" id="A0AA38M786"/>
<accession>A0AA38M786</accession>
<dbReference type="EMBL" id="JALNTZ010000007">
    <property type="protein sequence ID" value="KAJ3646595.1"/>
    <property type="molecule type" value="Genomic_DNA"/>
</dbReference>
<protein>
    <submittedName>
        <fullName evidence="1">Uncharacterized protein</fullName>
    </submittedName>
</protein>
<proteinExistence type="predicted"/>
<evidence type="ECO:0000313" key="2">
    <source>
        <dbReference type="Proteomes" id="UP001168821"/>
    </source>
</evidence>
<organism evidence="1 2">
    <name type="scientific">Zophobas morio</name>
    <dbReference type="NCBI Taxonomy" id="2755281"/>
    <lineage>
        <taxon>Eukaryota</taxon>
        <taxon>Metazoa</taxon>
        <taxon>Ecdysozoa</taxon>
        <taxon>Arthropoda</taxon>
        <taxon>Hexapoda</taxon>
        <taxon>Insecta</taxon>
        <taxon>Pterygota</taxon>
        <taxon>Neoptera</taxon>
        <taxon>Endopterygota</taxon>
        <taxon>Coleoptera</taxon>
        <taxon>Polyphaga</taxon>
        <taxon>Cucujiformia</taxon>
        <taxon>Tenebrionidae</taxon>
        <taxon>Zophobas</taxon>
    </lineage>
</organism>
<evidence type="ECO:0000313" key="1">
    <source>
        <dbReference type="EMBL" id="KAJ3646595.1"/>
    </source>
</evidence>
<name>A0AA38M786_9CUCU</name>
<comment type="caution">
    <text evidence="1">The sequence shown here is derived from an EMBL/GenBank/DDBJ whole genome shotgun (WGS) entry which is preliminary data.</text>
</comment>